<reference evidence="7 8" key="1">
    <citation type="submission" date="2020-08" db="EMBL/GenBank/DDBJ databases">
        <title>Genomic Encyclopedia of Type Strains, Phase III (KMG-III): the genomes of soil and plant-associated and newly described type strains.</title>
        <authorList>
            <person name="Whitman W."/>
        </authorList>
    </citation>
    <scope>NUCLEOTIDE SEQUENCE [LARGE SCALE GENOMIC DNA]</scope>
    <source>
        <strain evidence="7 8">CECT 5862</strain>
    </source>
</reference>
<dbReference type="GO" id="GO:0015093">
    <property type="term" value="F:ferrous iron transmembrane transporter activity"/>
    <property type="evidence" value="ECO:0007669"/>
    <property type="project" value="TreeGrafter"/>
</dbReference>
<feature type="transmembrane region" description="Helical" evidence="6">
    <location>
        <begin position="517"/>
        <end position="534"/>
    </location>
</feature>
<comment type="caution">
    <text evidence="7">The sequence shown here is derived from an EMBL/GenBank/DDBJ whole genome shotgun (WGS) entry which is preliminary data.</text>
</comment>
<keyword evidence="3 6" id="KW-0812">Transmembrane</keyword>
<evidence type="ECO:0000256" key="3">
    <source>
        <dbReference type="ARBA" id="ARBA00022692"/>
    </source>
</evidence>
<evidence type="ECO:0000313" key="7">
    <source>
        <dbReference type="EMBL" id="MBB3113874.1"/>
    </source>
</evidence>
<evidence type="ECO:0000256" key="1">
    <source>
        <dbReference type="ARBA" id="ARBA00004141"/>
    </source>
</evidence>
<dbReference type="PANTHER" id="PTHR31632">
    <property type="entry name" value="IRON TRANSPORTER FTH1"/>
    <property type="match status" value="1"/>
</dbReference>
<feature type="transmembrane region" description="Helical" evidence="6">
    <location>
        <begin position="408"/>
        <end position="427"/>
    </location>
</feature>
<evidence type="ECO:0000256" key="6">
    <source>
        <dbReference type="SAM" id="Phobius"/>
    </source>
</evidence>
<feature type="transmembrane region" description="Helical" evidence="6">
    <location>
        <begin position="485"/>
        <end position="505"/>
    </location>
</feature>
<dbReference type="GO" id="GO:0033573">
    <property type="term" value="C:high-affinity iron permease complex"/>
    <property type="evidence" value="ECO:0007669"/>
    <property type="project" value="InterPro"/>
</dbReference>
<keyword evidence="4 6" id="KW-1133">Transmembrane helix</keyword>
<name>A0A7W5B479_9BACL</name>
<feature type="transmembrane region" description="Helical" evidence="6">
    <location>
        <begin position="554"/>
        <end position="581"/>
    </location>
</feature>
<keyword evidence="8" id="KW-1185">Reference proteome</keyword>
<accession>A0A7W5B479</accession>
<comment type="subcellular location">
    <subcellularLocation>
        <location evidence="1">Membrane</location>
        <topology evidence="1">Multi-pass membrane protein</topology>
    </subcellularLocation>
</comment>
<feature type="transmembrane region" description="Helical" evidence="6">
    <location>
        <begin position="374"/>
        <end position="396"/>
    </location>
</feature>
<dbReference type="Pfam" id="PF03239">
    <property type="entry name" value="FTR1"/>
    <property type="match status" value="1"/>
</dbReference>
<organism evidence="7 8">
    <name type="scientific">Paenibacillus phyllosphaerae</name>
    <dbReference type="NCBI Taxonomy" id="274593"/>
    <lineage>
        <taxon>Bacteria</taxon>
        <taxon>Bacillati</taxon>
        <taxon>Bacillota</taxon>
        <taxon>Bacilli</taxon>
        <taxon>Bacillales</taxon>
        <taxon>Paenibacillaceae</taxon>
        <taxon>Paenibacillus</taxon>
    </lineage>
</organism>
<evidence type="ECO:0000313" key="8">
    <source>
        <dbReference type="Proteomes" id="UP000570361"/>
    </source>
</evidence>
<evidence type="ECO:0000256" key="2">
    <source>
        <dbReference type="ARBA" id="ARBA00008333"/>
    </source>
</evidence>
<keyword evidence="5 6" id="KW-0472">Membrane</keyword>
<comment type="similarity">
    <text evidence="2">Belongs to the oxidase-dependent Fe transporter (OFeT) (TC 9.A.10.1) family.</text>
</comment>
<dbReference type="Proteomes" id="UP000570361">
    <property type="component" value="Unassembled WGS sequence"/>
</dbReference>
<evidence type="ECO:0000256" key="4">
    <source>
        <dbReference type="ARBA" id="ARBA00022989"/>
    </source>
</evidence>
<dbReference type="RefSeq" id="WP_183603943.1">
    <property type="nucleotide sequence ID" value="NZ_JACHXK010000023.1"/>
</dbReference>
<dbReference type="InterPro" id="IPR004923">
    <property type="entry name" value="FTR1/Fip1/EfeU"/>
</dbReference>
<gene>
    <name evidence="7" type="ORF">FHS18_005989</name>
</gene>
<dbReference type="AlphaFoldDB" id="A0A7W5B479"/>
<dbReference type="EMBL" id="JACHXK010000023">
    <property type="protein sequence ID" value="MBB3113874.1"/>
    <property type="molecule type" value="Genomic_DNA"/>
</dbReference>
<feature type="transmembrane region" description="Helical" evidence="6">
    <location>
        <begin position="447"/>
        <end position="465"/>
    </location>
</feature>
<dbReference type="PANTHER" id="PTHR31632:SF2">
    <property type="entry name" value="PLASMA MEMBRANE IRON PERMEASE"/>
    <property type="match status" value="1"/>
</dbReference>
<sequence length="597" mass="64130">MRWLGHHQKKQGHRISVAIMLPVLALLWSLNVGAAYGAEKPQQLDRILPVIGGALVDIGQQKYSDAESAMEEAQNLWLESGGSDLAEDVTLALSDARVAVASASSDPVGAKEALAAAVKVVNAYMKAQDGEAEASGPEAAGKLTPILEQLAAHVQSAQWDAASADYSQLDKAWTKIEQPIRSDNTAVYGTLETSMSMIRIALRAEPPRAEQAAEETAALLEEVSDYAAGKTPEATLQQQSATLAEAVKVLGQAAAQAEGGRITEANDQLQVFIRMWPSVEGEVQLRSSDVYRNIEIQMTEASGYLISEPAETDKALAVIGEMKQQLEPMLEETRYTAFDAGAILLREGLEAILVLAALIAYLNKSGNADKRKWIWSGAGFGLVLSAVMAIVLTYAVSQAISGSAREKIEGFAGLGAVIFMLLVGNWLHNKSNIRTWNAFIDRQIGGALARGSLWSLFAVAALSVFREGAETAIFYVGMAPSISLFQMVLGIAAAIVLLALVALSMIRYSVKLPLRPFFLLASAFIYILVFRFIGESIHSLQVSGLLPAHNIASGVSLGALGIYPTLETIIPQASLVVYLLIRYLSRLYIGIRKETTV</sequence>
<protein>
    <submittedName>
        <fullName evidence="7">High-affinity iron transporter</fullName>
    </submittedName>
</protein>
<proteinExistence type="inferred from homology"/>
<evidence type="ECO:0000256" key="5">
    <source>
        <dbReference type="ARBA" id="ARBA00023136"/>
    </source>
</evidence>